<evidence type="ECO:0000313" key="6">
    <source>
        <dbReference type="Proteomes" id="UP000633219"/>
    </source>
</evidence>
<organism evidence="5 6">
    <name type="scientific">Rhizobium setariae</name>
    <dbReference type="NCBI Taxonomy" id="2801340"/>
    <lineage>
        <taxon>Bacteria</taxon>
        <taxon>Pseudomonadati</taxon>
        <taxon>Pseudomonadota</taxon>
        <taxon>Alphaproteobacteria</taxon>
        <taxon>Hyphomicrobiales</taxon>
        <taxon>Rhizobiaceae</taxon>
        <taxon>Rhizobium/Agrobacterium group</taxon>
        <taxon>Rhizobium</taxon>
    </lineage>
</organism>
<evidence type="ECO:0000259" key="4">
    <source>
        <dbReference type="PROSITE" id="PS51891"/>
    </source>
</evidence>
<evidence type="ECO:0000313" key="5">
    <source>
        <dbReference type="EMBL" id="MBL0371930.1"/>
    </source>
</evidence>
<dbReference type="Pfam" id="PF04828">
    <property type="entry name" value="GFA"/>
    <property type="match status" value="1"/>
</dbReference>
<dbReference type="PANTHER" id="PTHR28620:SF1">
    <property type="entry name" value="CENP-V_GFA DOMAIN-CONTAINING PROTEIN"/>
    <property type="match status" value="1"/>
</dbReference>
<keyword evidence="3" id="KW-0862">Zinc</keyword>
<accession>A0A937CKA0</accession>
<dbReference type="PROSITE" id="PS51891">
    <property type="entry name" value="CENP_V_GFA"/>
    <property type="match status" value="1"/>
</dbReference>
<dbReference type="AlphaFoldDB" id="A0A937CKA0"/>
<keyword evidence="6" id="KW-1185">Reference proteome</keyword>
<name>A0A937CKA0_9HYPH</name>
<dbReference type="InterPro" id="IPR011057">
    <property type="entry name" value="Mss4-like_sf"/>
</dbReference>
<feature type="domain" description="CENP-V/GFA" evidence="4">
    <location>
        <begin position="5"/>
        <end position="126"/>
    </location>
</feature>
<comment type="caution">
    <text evidence="5">The sequence shown here is derived from an EMBL/GenBank/DDBJ whole genome shotgun (WGS) entry which is preliminary data.</text>
</comment>
<evidence type="ECO:0000256" key="2">
    <source>
        <dbReference type="ARBA" id="ARBA00022723"/>
    </source>
</evidence>
<proteinExistence type="inferred from homology"/>
<dbReference type="RefSeq" id="WP_201655693.1">
    <property type="nucleotide sequence ID" value="NZ_JAEQNC010000004.1"/>
</dbReference>
<sequence length="134" mass="15237">MKKTYRGSCHCGKVRFEADIDFSQGTGRCNCSYCAKVRNWSVTIKPEEFRLLCDEVETSDYQFGTNSAHHRFCKTCGLHAYGSGYVEQIGGAYYAVSIPCLEDVTPEELAVLPVKYMDGLHDNWWNQPKITSYL</sequence>
<dbReference type="InterPro" id="IPR052355">
    <property type="entry name" value="CENP-V-like"/>
</dbReference>
<dbReference type="Gene3D" id="2.170.150.70">
    <property type="match status" value="1"/>
</dbReference>
<keyword evidence="2" id="KW-0479">Metal-binding</keyword>
<reference evidence="5" key="1">
    <citation type="submission" date="2021-01" db="EMBL/GenBank/DDBJ databases">
        <title>Rhizobium sp. strain KVB221 16S ribosomal RNA gene Genome sequencing and assembly.</title>
        <authorList>
            <person name="Kang M."/>
        </authorList>
    </citation>
    <scope>NUCLEOTIDE SEQUENCE</scope>
    <source>
        <strain evidence="5">KVB221</strain>
    </source>
</reference>
<gene>
    <name evidence="5" type="ORF">JJB09_07815</name>
</gene>
<dbReference type="GO" id="GO:0046872">
    <property type="term" value="F:metal ion binding"/>
    <property type="evidence" value="ECO:0007669"/>
    <property type="project" value="UniProtKB-KW"/>
</dbReference>
<dbReference type="GO" id="GO:0016846">
    <property type="term" value="F:carbon-sulfur lyase activity"/>
    <property type="evidence" value="ECO:0007669"/>
    <property type="project" value="InterPro"/>
</dbReference>
<evidence type="ECO:0000256" key="3">
    <source>
        <dbReference type="ARBA" id="ARBA00022833"/>
    </source>
</evidence>
<dbReference type="InterPro" id="IPR006913">
    <property type="entry name" value="CENP-V/GFA"/>
</dbReference>
<dbReference type="SUPFAM" id="SSF51316">
    <property type="entry name" value="Mss4-like"/>
    <property type="match status" value="1"/>
</dbReference>
<comment type="similarity">
    <text evidence="1">Belongs to the Gfa family.</text>
</comment>
<dbReference type="Proteomes" id="UP000633219">
    <property type="component" value="Unassembled WGS sequence"/>
</dbReference>
<dbReference type="EMBL" id="JAEQNC010000004">
    <property type="protein sequence ID" value="MBL0371930.1"/>
    <property type="molecule type" value="Genomic_DNA"/>
</dbReference>
<dbReference type="PANTHER" id="PTHR28620">
    <property type="entry name" value="CENTROMERE PROTEIN V"/>
    <property type="match status" value="1"/>
</dbReference>
<protein>
    <submittedName>
        <fullName evidence="5">GFA family protein</fullName>
    </submittedName>
</protein>
<evidence type="ECO:0000256" key="1">
    <source>
        <dbReference type="ARBA" id="ARBA00005495"/>
    </source>
</evidence>